<keyword evidence="1" id="KW-0680">Restriction system</keyword>
<dbReference type="Gene3D" id="3.90.220.20">
    <property type="entry name" value="DNA methylase specificity domains"/>
    <property type="match status" value="2"/>
</dbReference>
<evidence type="ECO:0000256" key="1">
    <source>
        <dbReference type="ARBA" id="ARBA00022747"/>
    </source>
</evidence>
<sequence length="384" mass="41800">MTHLPRVLLGDVLELRRDPIDPNLGVRYRQIGVRGFGRGIFEYPEVSASGLGKLRYFTLAPDRLVVSNIKAWEGAVAVTMRDERGRIASNRFLTYALTMGGSLSYLAHWLLSDQGLTELGRASPGSADRNRTLSQVALARIRVPWPSVVEQDHIAAHLDSVAANVDGLVARRQAAARLGSAAMLPGMVDATLRARDLPLIAVSDLVDSVNDTIHPGGDYRGAHDFIGLEYIESHTGSSIGSRPVGDEAGRKFRFEPGDITFGYLRPYLNKVWVSDRVGLCSVEQFVLRPHSDVDGSLLGYVLRSQAVLDATRAATNSLQLPRLPLAVLLGLEVPDIRRADSGLLPSLNDLRDRVKSVVELRLRADALAGGIVAAARNEIFSAMR</sequence>
<dbReference type="GO" id="GO:0009307">
    <property type="term" value="P:DNA restriction-modification system"/>
    <property type="evidence" value="ECO:0007669"/>
    <property type="project" value="UniProtKB-KW"/>
</dbReference>
<proteinExistence type="predicted"/>
<evidence type="ECO:0000313" key="3">
    <source>
        <dbReference type="EMBL" id="MBK7273166.1"/>
    </source>
</evidence>
<name>A0A935IL33_9MICO</name>
<dbReference type="InterPro" id="IPR044946">
    <property type="entry name" value="Restrct_endonuc_typeI_TRD_sf"/>
</dbReference>
<comment type="caution">
    <text evidence="3">The sequence shown here is derived from an EMBL/GenBank/DDBJ whole genome shotgun (WGS) entry which is preliminary data.</text>
</comment>
<evidence type="ECO:0008006" key="5">
    <source>
        <dbReference type="Google" id="ProtNLM"/>
    </source>
</evidence>
<dbReference type="EMBL" id="JADJIB010000002">
    <property type="protein sequence ID" value="MBK7273166.1"/>
    <property type="molecule type" value="Genomic_DNA"/>
</dbReference>
<organism evidence="3 4">
    <name type="scientific">Candidatus Phosphoribacter hodrii</name>
    <dbReference type="NCBI Taxonomy" id="2953743"/>
    <lineage>
        <taxon>Bacteria</taxon>
        <taxon>Bacillati</taxon>
        <taxon>Actinomycetota</taxon>
        <taxon>Actinomycetes</taxon>
        <taxon>Micrococcales</taxon>
        <taxon>Dermatophilaceae</taxon>
        <taxon>Candidatus Phosphoribacter</taxon>
    </lineage>
</organism>
<evidence type="ECO:0000256" key="2">
    <source>
        <dbReference type="ARBA" id="ARBA00023125"/>
    </source>
</evidence>
<dbReference type="AlphaFoldDB" id="A0A935IL33"/>
<keyword evidence="2" id="KW-0238">DNA-binding</keyword>
<dbReference type="GO" id="GO:0003677">
    <property type="term" value="F:DNA binding"/>
    <property type="evidence" value="ECO:0007669"/>
    <property type="project" value="UniProtKB-KW"/>
</dbReference>
<dbReference type="SUPFAM" id="SSF116734">
    <property type="entry name" value="DNA methylase specificity domain"/>
    <property type="match status" value="2"/>
</dbReference>
<protein>
    <recommendedName>
        <fullName evidence="5">Restriction endonuclease subunit S</fullName>
    </recommendedName>
</protein>
<gene>
    <name evidence="3" type="ORF">IPI13_08325</name>
</gene>
<reference evidence="3 4" key="1">
    <citation type="submission" date="2020-10" db="EMBL/GenBank/DDBJ databases">
        <title>Connecting structure to function with the recovery of over 1000 high-quality activated sludge metagenome-assembled genomes encoding full-length rRNA genes using long-read sequencing.</title>
        <authorList>
            <person name="Singleton C.M."/>
            <person name="Petriglieri F."/>
            <person name="Kristensen J.M."/>
            <person name="Kirkegaard R.H."/>
            <person name="Michaelsen T.Y."/>
            <person name="Andersen M.H."/>
            <person name="Karst S.M."/>
            <person name="Dueholm M.S."/>
            <person name="Nielsen P.H."/>
            <person name="Albertsen M."/>
        </authorList>
    </citation>
    <scope>NUCLEOTIDE SEQUENCE [LARGE SCALE GENOMIC DNA]</scope>
    <source>
        <strain evidence="3">Ega_18-Q3-R5-49_MAXAC.001</strain>
    </source>
</reference>
<accession>A0A935IL33</accession>
<evidence type="ECO:0000313" key="4">
    <source>
        <dbReference type="Proteomes" id="UP000726105"/>
    </source>
</evidence>
<dbReference type="Proteomes" id="UP000726105">
    <property type="component" value="Unassembled WGS sequence"/>
</dbReference>